<keyword evidence="2" id="KW-1185">Reference proteome</keyword>
<accession>A0A5S4FW80</accession>
<reference evidence="1 2" key="1">
    <citation type="submission" date="2019-05" db="EMBL/GenBank/DDBJ databases">
        <title>Draft genome sequence of Nonomuraea turkmeniaca DSM 43926.</title>
        <authorList>
            <person name="Saricaoglu S."/>
            <person name="Isik K."/>
        </authorList>
    </citation>
    <scope>NUCLEOTIDE SEQUENCE [LARGE SCALE GENOMIC DNA]</scope>
    <source>
        <strain evidence="1 2">DSM 43926</strain>
    </source>
</reference>
<evidence type="ECO:0008006" key="3">
    <source>
        <dbReference type="Google" id="ProtNLM"/>
    </source>
</evidence>
<evidence type="ECO:0000313" key="1">
    <source>
        <dbReference type="EMBL" id="TMR24902.1"/>
    </source>
</evidence>
<gene>
    <name evidence="1" type="ORF">ETD86_02960</name>
</gene>
<name>A0A5S4FW80_9ACTN</name>
<evidence type="ECO:0000313" key="2">
    <source>
        <dbReference type="Proteomes" id="UP000309128"/>
    </source>
</evidence>
<dbReference type="RefSeq" id="WP_138664514.1">
    <property type="nucleotide sequence ID" value="NZ_VCKY01000006.1"/>
</dbReference>
<sequence>MPESYLAALAVLNLLTETAEAGPVVMTAEDAHWLDPSTADVLAFLGRRLESEPILLLASARTGVAPRLDEAGLADLVLSPLSEQDAAALLDAHAKDLPAVHHPLIRSASTRRPVPSAAAMCSGLWPVRLPRHRAHSTSSAPGA</sequence>
<dbReference type="Proteomes" id="UP000309128">
    <property type="component" value="Unassembled WGS sequence"/>
</dbReference>
<dbReference type="EMBL" id="VCKY01000006">
    <property type="protein sequence ID" value="TMR24902.1"/>
    <property type="molecule type" value="Genomic_DNA"/>
</dbReference>
<dbReference type="AlphaFoldDB" id="A0A5S4FW80"/>
<proteinExistence type="predicted"/>
<comment type="caution">
    <text evidence="1">The sequence shown here is derived from an EMBL/GenBank/DDBJ whole genome shotgun (WGS) entry which is preliminary data.</text>
</comment>
<dbReference type="OrthoDB" id="3656034at2"/>
<organism evidence="1 2">
    <name type="scientific">Nonomuraea turkmeniaca</name>
    <dbReference type="NCBI Taxonomy" id="103838"/>
    <lineage>
        <taxon>Bacteria</taxon>
        <taxon>Bacillati</taxon>
        <taxon>Actinomycetota</taxon>
        <taxon>Actinomycetes</taxon>
        <taxon>Streptosporangiales</taxon>
        <taxon>Streptosporangiaceae</taxon>
        <taxon>Nonomuraea</taxon>
    </lineage>
</organism>
<protein>
    <recommendedName>
        <fullName evidence="3">LuxR family transcriptional regulator</fullName>
    </recommendedName>
</protein>